<dbReference type="Proteomes" id="UP000009230">
    <property type="component" value="Chromosome"/>
</dbReference>
<evidence type="ECO:0000313" key="1">
    <source>
        <dbReference type="EMBL" id="AEF54138.1"/>
    </source>
</evidence>
<gene>
    <name evidence="1" type="ordered locus">Mar181_1090</name>
</gene>
<dbReference type="InterPro" id="IPR023198">
    <property type="entry name" value="PGP-like_dom2"/>
</dbReference>
<proteinExistence type="predicted"/>
<protein>
    <submittedName>
        <fullName evidence="1">Haloacid dehalogenase domain protein hydrolase</fullName>
    </submittedName>
</protein>
<dbReference type="AlphaFoldDB" id="F6CUM8"/>
<dbReference type="STRING" id="491952.Mar181_1090"/>
<dbReference type="eggNOG" id="COG0546">
    <property type="taxonomic scope" value="Bacteria"/>
</dbReference>
<dbReference type="Gene3D" id="1.10.150.240">
    <property type="entry name" value="Putative phosphatase, domain 2"/>
    <property type="match status" value="1"/>
</dbReference>
<organism evidence="1 2">
    <name type="scientific">Marinomonas posidonica (strain CECT 7376 / NCIMB 14433 / IVIA-Po-181)</name>
    <dbReference type="NCBI Taxonomy" id="491952"/>
    <lineage>
        <taxon>Bacteria</taxon>
        <taxon>Pseudomonadati</taxon>
        <taxon>Pseudomonadota</taxon>
        <taxon>Gammaproteobacteria</taxon>
        <taxon>Oceanospirillales</taxon>
        <taxon>Oceanospirillaceae</taxon>
        <taxon>Marinomonas</taxon>
    </lineage>
</organism>
<dbReference type="KEGG" id="mpc:Mar181_1090"/>
<evidence type="ECO:0000313" key="2">
    <source>
        <dbReference type="Proteomes" id="UP000009230"/>
    </source>
</evidence>
<reference evidence="1 2" key="1">
    <citation type="journal article" date="2012" name="Stand. Genomic Sci.">
        <title>Complete genome sequence of Marinomonas posidonica type strain (IVIA-Po-181(T)).</title>
        <authorList>
            <person name="Lucas-Elio P."/>
            <person name="Goodwin L."/>
            <person name="Woyke T."/>
            <person name="Pitluck S."/>
            <person name="Nolan M."/>
            <person name="Kyrpides N.C."/>
            <person name="Detter J.C."/>
            <person name="Copeland A."/>
            <person name="Lu M."/>
            <person name="Bruce D."/>
            <person name="Detter C."/>
            <person name="Tapia R."/>
            <person name="Han S."/>
            <person name="Land M.L."/>
            <person name="Ivanova N."/>
            <person name="Mikhailova N."/>
            <person name="Johnston A.W."/>
            <person name="Sanchez-Amat A."/>
        </authorList>
    </citation>
    <scope>NUCLEOTIDE SEQUENCE [LARGE SCALE GENOMIC DNA]</scope>
    <source>
        <strain evidence="2">CECT 7376 / NCIMB 14433 / IVIA-Po-181</strain>
    </source>
</reference>
<dbReference type="Pfam" id="PF00702">
    <property type="entry name" value="Hydrolase"/>
    <property type="match status" value="1"/>
</dbReference>
<name>F6CUM8_MARPP</name>
<accession>F6CUM8</accession>
<dbReference type="SUPFAM" id="SSF56784">
    <property type="entry name" value="HAD-like"/>
    <property type="match status" value="1"/>
</dbReference>
<keyword evidence="1" id="KW-0378">Hydrolase</keyword>
<dbReference type="Gene3D" id="3.40.50.1000">
    <property type="entry name" value="HAD superfamily/HAD-like"/>
    <property type="match status" value="1"/>
</dbReference>
<keyword evidence="2" id="KW-1185">Reference proteome</keyword>
<dbReference type="GO" id="GO:0016787">
    <property type="term" value="F:hydrolase activity"/>
    <property type="evidence" value="ECO:0007669"/>
    <property type="project" value="UniProtKB-KW"/>
</dbReference>
<dbReference type="EMBL" id="CP002771">
    <property type="protein sequence ID" value="AEF54138.1"/>
    <property type="molecule type" value="Genomic_DNA"/>
</dbReference>
<sequence>MHHVMFDIDGTLVESYDLDSELFCDSVKEVTGIALDADWGRYHHVTDSGILQEVFEMNGIPNKEETEAKIKRIFIAKLEHSIASQPIQEIPGAESFLSLLKSMSNVIISIATGGWYESAVLKLNSAGIDIDSLIISSSNDHISRTEIMKHAASKATRGKNYPCTYFGDGIWDKKACEQLGFNFVLVGNKVKHNQNITSFKSSNKALAYVGL</sequence>
<dbReference type="HOGENOM" id="CLU_045011_18_1_6"/>
<dbReference type="OrthoDB" id="9807630at2"/>
<dbReference type="InterPro" id="IPR036412">
    <property type="entry name" value="HAD-like_sf"/>
</dbReference>
<dbReference type="InterPro" id="IPR023214">
    <property type="entry name" value="HAD_sf"/>
</dbReference>